<dbReference type="EMBL" id="SAVB01000017">
    <property type="protein sequence ID" value="RWR46803.1"/>
    <property type="molecule type" value="Genomic_DNA"/>
</dbReference>
<dbReference type="SUPFAM" id="SSF55874">
    <property type="entry name" value="ATPase domain of HSP90 chaperone/DNA topoisomerase II/histidine kinase"/>
    <property type="match status" value="1"/>
</dbReference>
<keyword evidence="1" id="KW-0418">Kinase</keyword>
<keyword evidence="1" id="KW-0723">Serine/threonine-protein kinase</keyword>
<dbReference type="Proteomes" id="UP000286594">
    <property type="component" value="Unassembled WGS sequence"/>
</dbReference>
<dbReference type="Gene3D" id="3.30.565.10">
    <property type="entry name" value="Histidine kinase-like ATPase, C-terminal domain"/>
    <property type="match status" value="1"/>
</dbReference>
<keyword evidence="3" id="KW-0547">Nucleotide-binding</keyword>
<dbReference type="PANTHER" id="PTHR35526:SF3">
    <property type="entry name" value="ANTI-SIGMA-F FACTOR RSBW"/>
    <property type="match status" value="1"/>
</dbReference>
<proteinExistence type="predicted"/>
<dbReference type="InterPro" id="IPR036890">
    <property type="entry name" value="HATPase_C_sf"/>
</dbReference>
<keyword evidence="3" id="KW-0067">ATP-binding</keyword>
<dbReference type="Pfam" id="PF13581">
    <property type="entry name" value="HATPase_c_2"/>
    <property type="match status" value="1"/>
</dbReference>
<name>A0A443LC85_9RHOB</name>
<feature type="domain" description="Histidine kinase/HSP90-like ATPase" evidence="2">
    <location>
        <begin position="27"/>
        <end position="154"/>
    </location>
</feature>
<evidence type="ECO:0000259" key="2">
    <source>
        <dbReference type="Pfam" id="PF13581"/>
    </source>
</evidence>
<sequence length="164" mass="18015">MQAERSSHPQPQPDPSAPEQAIFRHSFSADPLSVRAALHSTLARFVRQMTTDEAGALEIVLAEVFNNIVRHGYGNSGKGTITLALARDRRGLTCLVCDDGIELPERCLSGIGGDHPRPVPDTLPEGGFGWFLIRDLVEDLHYCRHDGRNELVFRLPLAPLALAQ</sequence>
<evidence type="ECO:0000256" key="1">
    <source>
        <dbReference type="ARBA" id="ARBA00022527"/>
    </source>
</evidence>
<reference evidence="3 4" key="1">
    <citation type="submission" date="2019-01" db="EMBL/GenBank/DDBJ databases">
        <title>Sinorhodobacter populi sp. nov. isolated from the symptomatic bark tissue of Populus euramericana canker.</title>
        <authorList>
            <person name="Xu G."/>
        </authorList>
    </citation>
    <scope>NUCLEOTIDE SEQUENCE [LARGE SCALE GENOMIC DNA]</scope>
    <source>
        <strain evidence="3 4">CCTCC AB2012026</strain>
    </source>
</reference>
<comment type="caution">
    <text evidence="3">The sequence shown here is derived from an EMBL/GenBank/DDBJ whole genome shotgun (WGS) entry which is preliminary data.</text>
</comment>
<evidence type="ECO:0000313" key="3">
    <source>
        <dbReference type="EMBL" id="RWR46803.1"/>
    </source>
</evidence>
<keyword evidence="4" id="KW-1185">Reference proteome</keyword>
<dbReference type="RefSeq" id="WP_128150086.1">
    <property type="nucleotide sequence ID" value="NZ_SAVB01000017.1"/>
</dbReference>
<dbReference type="PANTHER" id="PTHR35526">
    <property type="entry name" value="ANTI-SIGMA-F FACTOR RSBW-RELATED"/>
    <property type="match status" value="1"/>
</dbReference>
<dbReference type="GO" id="GO:0004674">
    <property type="term" value="F:protein serine/threonine kinase activity"/>
    <property type="evidence" value="ECO:0007669"/>
    <property type="project" value="UniProtKB-KW"/>
</dbReference>
<dbReference type="GO" id="GO:0005524">
    <property type="term" value="F:ATP binding"/>
    <property type="evidence" value="ECO:0007669"/>
    <property type="project" value="UniProtKB-KW"/>
</dbReference>
<organism evidence="3 4">
    <name type="scientific">Paenirhodobacter ferrireducens</name>
    <dbReference type="NCBI Taxonomy" id="1215032"/>
    <lineage>
        <taxon>Bacteria</taxon>
        <taxon>Pseudomonadati</taxon>
        <taxon>Pseudomonadota</taxon>
        <taxon>Alphaproteobacteria</taxon>
        <taxon>Rhodobacterales</taxon>
        <taxon>Rhodobacter group</taxon>
        <taxon>Paenirhodobacter</taxon>
    </lineage>
</organism>
<gene>
    <name evidence="3" type="ORF">EOW65_13005</name>
</gene>
<accession>A0A443LC85</accession>
<dbReference type="AlphaFoldDB" id="A0A443LC85"/>
<dbReference type="InterPro" id="IPR003594">
    <property type="entry name" value="HATPase_dom"/>
</dbReference>
<dbReference type="OrthoDB" id="9792240at2"/>
<keyword evidence="1" id="KW-0808">Transferase</keyword>
<evidence type="ECO:0000313" key="4">
    <source>
        <dbReference type="Proteomes" id="UP000286594"/>
    </source>
</evidence>
<protein>
    <submittedName>
        <fullName evidence="3">ATP-binding protein</fullName>
    </submittedName>
</protein>
<dbReference type="CDD" id="cd16936">
    <property type="entry name" value="HATPase_RsbW-like"/>
    <property type="match status" value="1"/>
</dbReference>
<dbReference type="InterPro" id="IPR050267">
    <property type="entry name" value="Anti-sigma-factor_SerPK"/>
</dbReference>